<dbReference type="Proteomes" id="UP000254181">
    <property type="component" value="Unassembled WGS sequence"/>
</dbReference>
<evidence type="ECO:0000313" key="1">
    <source>
        <dbReference type="EMBL" id="STL19498.1"/>
    </source>
</evidence>
<protein>
    <submittedName>
        <fullName evidence="1">Uncharacterized protein</fullName>
    </submittedName>
</protein>
<proteinExistence type="predicted"/>
<dbReference type="AlphaFoldDB" id="A0A377AM91"/>
<evidence type="ECO:0000313" key="2">
    <source>
        <dbReference type="Proteomes" id="UP000254181"/>
    </source>
</evidence>
<organism evidence="1 2">
    <name type="scientific">Escherichia coli</name>
    <dbReference type="NCBI Taxonomy" id="562"/>
    <lineage>
        <taxon>Bacteria</taxon>
        <taxon>Pseudomonadati</taxon>
        <taxon>Pseudomonadota</taxon>
        <taxon>Gammaproteobacteria</taxon>
        <taxon>Enterobacterales</taxon>
        <taxon>Enterobacteriaceae</taxon>
        <taxon>Escherichia</taxon>
    </lineage>
</organism>
<name>A0A377AM91_ECOLX</name>
<reference evidence="1 2" key="1">
    <citation type="submission" date="2018-06" db="EMBL/GenBank/DDBJ databases">
        <authorList>
            <consortium name="Pathogen Informatics"/>
            <person name="Doyle S."/>
        </authorList>
    </citation>
    <scope>NUCLEOTIDE SEQUENCE [LARGE SCALE GENOMIC DNA]</scope>
    <source>
        <strain evidence="1 2">NCTC9075</strain>
    </source>
</reference>
<sequence length="74" mass="8251">MTETMPGKATRIWFFVVSRSDLNVFGKVARCGSGQILAILLGSRKQKTRRVAGFDNVNFIHEALADFSCSQRSK</sequence>
<gene>
    <name evidence="1" type="ORF">NCTC9075_00115</name>
</gene>
<accession>A0A377AM91</accession>
<dbReference type="EMBL" id="UGEM01000003">
    <property type="protein sequence ID" value="STL19498.1"/>
    <property type="molecule type" value="Genomic_DNA"/>
</dbReference>